<dbReference type="SMART" id="SM00225">
    <property type="entry name" value="BTB"/>
    <property type="match status" value="1"/>
</dbReference>
<organism evidence="2 3">
    <name type="scientific">Aphidius gifuensis</name>
    <name type="common">Parasitoid wasp</name>
    <dbReference type="NCBI Taxonomy" id="684658"/>
    <lineage>
        <taxon>Eukaryota</taxon>
        <taxon>Metazoa</taxon>
        <taxon>Ecdysozoa</taxon>
        <taxon>Arthropoda</taxon>
        <taxon>Hexapoda</taxon>
        <taxon>Insecta</taxon>
        <taxon>Pterygota</taxon>
        <taxon>Neoptera</taxon>
        <taxon>Endopterygota</taxon>
        <taxon>Hymenoptera</taxon>
        <taxon>Apocrita</taxon>
        <taxon>Ichneumonoidea</taxon>
        <taxon>Braconidae</taxon>
        <taxon>Aphidiinae</taxon>
        <taxon>Aphidius</taxon>
    </lineage>
</organism>
<dbReference type="EMBL" id="JACMRX010000004">
    <property type="protein sequence ID" value="KAF7991952.1"/>
    <property type="molecule type" value="Genomic_DNA"/>
</dbReference>
<keyword evidence="3" id="KW-1185">Reference proteome</keyword>
<sequence length="298" mass="33962">MNVEKPGSQSVNRYRMMKKKLTDLGVYEIGMGLEEMTCIAKACDIDMSNDKFSTSATAGSTSSLPKKDRSYSYKLVGAIMKRKLSEHGMYENKMTTEQMKQLLHIKRVKKFESTENTIYDRMSEILKTGKFSDVILDIRGTELKAYKMALSVQSPVFLAMFDNQQMKEAKENRVVIEDIDIEVAKQMLEFVNTNDKPSGIDEYALDLLSVAHKYEMTRLKLLCEKSLVENINVNNAIKCLVHANTYGSETFIKAIVEFMSLNPSLLISDEFKRLKEKDPMFSIKIYADVLESIGLTEL</sequence>
<protein>
    <recommendedName>
        <fullName evidence="1">BTB domain-containing protein</fullName>
    </recommendedName>
</protein>
<comment type="caution">
    <text evidence="2">The sequence shown here is derived from an EMBL/GenBank/DDBJ whole genome shotgun (WGS) entry which is preliminary data.</text>
</comment>
<dbReference type="SUPFAM" id="SSF54695">
    <property type="entry name" value="POZ domain"/>
    <property type="match status" value="1"/>
</dbReference>
<dbReference type="InterPro" id="IPR000210">
    <property type="entry name" value="BTB/POZ_dom"/>
</dbReference>
<dbReference type="InterPro" id="IPR011333">
    <property type="entry name" value="SKP1/BTB/POZ_sf"/>
</dbReference>
<dbReference type="OrthoDB" id="10249567at2759"/>
<dbReference type="Proteomes" id="UP000639338">
    <property type="component" value="Unassembled WGS sequence"/>
</dbReference>
<evidence type="ECO:0000313" key="2">
    <source>
        <dbReference type="EMBL" id="KAF7991952.1"/>
    </source>
</evidence>
<accession>A0A835CQ68</accession>
<feature type="domain" description="BTB" evidence="1">
    <location>
        <begin position="132"/>
        <end position="195"/>
    </location>
</feature>
<evidence type="ECO:0000259" key="1">
    <source>
        <dbReference type="PROSITE" id="PS50097"/>
    </source>
</evidence>
<gene>
    <name evidence="2" type="ORF">HCN44_010753</name>
</gene>
<dbReference type="AlphaFoldDB" id="A0A835CQ68"/>
<proteinExistence type="predicted"/>
<dbReference type="Gene3D" id="3.30.710.10">
    <property type="entry name" value="Potassium Channel Kv1.1, Chain A"/>
    <property type="match status" value="1"/>
</dbReference>
<evidence type="ECO:0000313" key="3">
    <source>
        <dbReference type="Proteomes" id="UP000639338"/>
    </source>
</evidence>
<name>A0A835CQ68_APHGI</name>
<dbReference type="PROSITE" id="PS50097">
    <property type="entry name" value="BTB"/>
    <property type="match status" value="1"/>
</dbReference>
<dbReference type="PANTHER" id="PTHR24413">
    <property type="entry name" value="SPECKLE-TYPE POZ PROTEIN"/>
    <property type="match status" value="1"/>
</dbReference>
<reference evidence="2 3" key="1">
    <citation type="submission" date="2020-08" db="EMBL/GenBank/DDBJ databases">
        <title>Aphidius gifuensis genome sequencing and assembly.</title>
        <authorList>
            <person name="Du Z."/>
        </authorList>
    </citation>
    <scope>NUCLEOTIDE SEQUENCE [LARGE SCALE GENOMIC DNA]</scope>
    <source>
        <strain evidence="2">YNYX2018</strain>
        <tissue evidence="2">Adults</tissue>
    </source>
</reference>
<dbReference type="Pfam" id="PF00651">
    <property type="entry name" value="BTB"/>
    <property type="match status" value="1"/>
</dbReference>